<dbReference type="STRING" id="28028.CFLV_07250"/>
<dbReference type="Gene3D" id="1.10.287.100">
    <property type="match status" value="1"/>
</dbReference>
<reference evidence="2 4" key="2">
    <citation type="submission" date="2019-06" db="EMBL/GenBank/DDBJ databases">
        <title>Whole genome shotgun sequence of Corynebacterium flavescens NBRC 14136.</title>
        <authorList>
            <person name="Hosoyama A."/>
            <person name="Uohara A."/>
            <person name="Ohji S."/>
            <person name="Ichikawa N."/>
        </authorList>
    </citation>
    <scope>NUCLEOTIDE SEQUENCE [LARGE SCALE GENOMIC DNA]</scope>
    <source>
        <strain evidence="2 4">NBRC 14136</strain>
    </source>
</reference>
<protein>
    <submittedName>
        <fullName evidence="1">Proteasome protein</fullName>
    </submittedName>
</protein>
<dbReference type="EMBL" id="BJNB01000003">
    <property type="protein sequence ID" value="GEB96832.1"/>
    <property type="molecule type" value="Genomic_DNA"/>
</dbReference>
<dbReference type="KEGG" id="cfc:CFLV_07250"/>
<gene>
    <name evidence="2" type="ORF">CFL01nite_03270</name>
    <name evidence="1" type="ORF">CFLV_07250</name>
</gene>
<dbReference type="GeneID" id="82880511"/>
<evidence type="ECO:0000313" key="3">
    <source>
        <dbReference type="Proteomes" id="UP000185479"/>
    </source>
</evidence>
<dbReference type="OrthoDB" id="3733464at2"/>
<dbReference type="Proteomes" id="UP000185479">
    <property type="component" value="Chromosome"/>
</dbReference>
<dbReference type="SUPFAM" id="SSF159659">
    <property type="entry name" value="Cgl1923-like"/>
    <property type="match status" value="1"/>
</dbReference>
<evidence type="ECO:0000313" key="4">
    <source>
        <dbReference type="Proteomes" id="UP000315353"/>
    </source>
</evidence>
<sequence length="321" mass="35251">MHEEERSMYELEYPAPSITDYSAEGTGPTMIVAMNGYADAGMAVEASANHLKAALHSRQLASFNNDELIDYRSRRPAVTISNDRTTDIEPTELGIKVLRDNAGKSFLLLSGPEPDMRWEAFSKAVVSLVEKFDIENTIMLYAAPMPVPHTRPTVVTAHGNSSELIGRMVKVDSTIIVPGSAALFLEKALDDKGRNVAGYTVQVPHYLASSSYPQASYQLLSSIANAAGLNFPLGSLEADIERTNTQLSEQVMDSDEITGVVHQLEQQYDEYMQRYRSAHPQAIMPGDEALPSADELGEEFQAFLAEFDKDGGENKEDGPRD</sequence>
<dbReference type="EMBL" id="CP009246">
    <property type="protein sequence ID" value="APT87000.1"/>
    <property type="molecule type" value="Genomic_DNA"/>
</dbReference>
<evidence type="ECO:0000313" key="2">
    <source>
        <dbReference type="EMBL" id="GEB96832.1"/>
    </source>
</evidence>
<dbReference type="RefSeq" id="WP_075729950.1">
    <property type="nucleotide sequence ID" value="NZ_BJNB01000003.1"/>
</dbReference>
<evidence type="ECO:0000313" key="1">
    <source>
        <dbReference type="EMBL" id="APT87000.1"/>
    </source>
</evidence>
<dbReference type="InterPro" id="IPR008492">
    <property type="entry name" value="Rv2714-like"/>
</dbReference>
<organism evidence="1 3">
    <name type="scientific">Corynebacterium flavescens</name>
    <dbReference type="NCBI Taxonomy" id="28028"/>
    <lineage>
        <taxon>Bacteria</taxon>
        <taxon>Bacillati</taxon>
        <taxon>Actinomycetota</taxon>
        <taxon>Actinomycetes</taxon>
        <taxon>Mycobacteriales</taxon>
        <taxon>Corynebacteriaceae</taxon>
        <taxon>Corynebacterium</taxon>
    </lineage>
</organism>
<dbReference type="Pfam" id="PF09754">
    <property type="entry name" value="PAC2"/>
    <property type="match status" value="1"/>
</dbReference>
<keyword evidence="3" id="KW-1185">Reference proteome</keyword>
<proteinExistence type="predicted"/>
<dbReference type="PIRSF" id="PIRSF028754">
    <property type="entry name" value="UCP028754"/>
    <property type="match status" value="1"/>
</dbReference>
<dbReference type="InterPro" id="IPR019151">
    <property type="entry name" value="Proteasome_assmbl_chaperone_2"/>
</dbReference>
<dbReference type="GO" id="GO:0000502">
    <property type="term" value="C:proteasome complex"/>
    <property type="evidence" value="ECO:0007669"/>
    <property type="project" value="UniProtKB-KW"/>
</dbReference>
<accession>A0A1L7CMB9</accession>
<dbReference type="Gene3D" id="3.40.50.10900">
    <property type="entry name" value="PAC-like subunit"/>
    <property type="match status" value="1"/>
</dbReference>
<keyword evidence="1" id="KW-0647">Proteasome</keyword>
<reference evidence="1 3" key="1">
    <citation type="submission" date="2014-08" db="EMBL/GenBank/DDBJ databases">
        <title>Complete genome sequence of Corynebacterium flavescens OJ8(T)(=DSM 20296(T)), isolated from cheese.</title>
        <authorList>
            <person name="Ruckert C."/>
            <person name="Albersmeier A."/>
            <person name="Winkler A."/>
            <person name="Kalinowski J."/>
        </authorList>
    </citation>
    <scope>NUCLEOTIDE SEQUENCE [LARGE SCALE GENOMIC DNA]</scope>
    <source>
        <strain evidence="1 3">OJ8</strain>
    </source>
</reference>
<dbReference type="Proteomes" id="UP000315353">
    <property type="component" value="Unassembled WGS sequence"/>
</dbReference>
<dbReference type="AlphaFoldDB" id="A0A1L7CMB9"/>
<name>A0A1L7CMB9_CORFL</name>
<dbReference type="InterPro" id="IPR038389">
    <property type="entry name" value="PSMG2_sf"/>
</dbReference>